<reference evidence="2 3" key="1">
    <citation type="submission" date="2021-06" db="EMBL/GenBank/DDBJ databases">
        <authorList>
            <person name="Palmer J.M."/>
        </authorList>
    </citation>
    <scope>NUCLEOTIDE SEQUENCE [LARGE SCALE GENOMIC DNA]</scope>
    <source>
        <strain evidence="3">if_2019</strain>
        <tissue evidence="2">Muscle</tissue>
    </source>
</reference>
<dbReference type="EMBL" id="JAHRIQ010099513">
    <property type="protein sequence ID" value="MEQ2253747.1"/>
    <property type="molecule type" value="Genomic_DNA"/>
</dbReference>
<keyword evidence="1" id="KW-0472">Membrane</keyword>
<dbReference type="Proteomes" id="UP001482620">
    <property type="component" value="Unassembled WGS sequence"/>
</dbReference>
<feature type="transmembrane region" description="Helical" evidence="1">
    <location>
        <begin position="52"/>
        <end position="72"/>
    </location>
</feature>
<comment type="caution">
    <text evidence="2">The sequence shown here is derived from an EMBL/GenBank/DDBJ whole genome shotgun (WGS) entry which is preliminary data.</text>
</comment>
<keyword evidence="3" id="KW-1185">Reference proteome</keyword>
<protein>
    <submittedName>
        <fullName evidence="2">Uncharacterized protein</fullName>
    </submittedName>
</protein>
<sequence length="81" mass="8748">MWIILSNTTLSDQGTYHCLIVMDTETKHSIRLEVRPPGSTVGQREDNLGLTVGLPVGLLLALIAAVVGIVLVRKGKDRSPL</sequence>
<evidence type="ECO:0000313" key="3">
    <source>
        <dbReference type="Proteomes" id="UP001482620"/>
    </source>
</evidence>
<dbReference type="Gene3D" id="2.60.40.10">
    <property type="entry name" value="Immunoglobulins"/>
    <property type="match status" value="1"/>
</dbReference>
<gene>
    <name evidence="2" type="ORF">ILYODFUR_035572</name>
</gene>
<proteinExistence type="predicted"/>
<name>A0ABV0VCA1_9TELE</name>
<organism evidence="2 3">
    <name type="scientific">Ilyodon furcidens</name>
    <name type="common">goldbreast splitfin</name>
    <dbReference type="NCBI Taxonomy" id="33524"/>
    <lineage>
        <taxon>Eukaryota</taxon>
        <taxon>Metazoa</taxon>
        <taxon>Chordata</taxon>
        <taxon>Craniata</taxon>
        <taxon>Vertebrata</taxon>
        <taxon>Euteleostomi</taxon>
        <taxon>Actinopterygii</taxon>
        <taxon>Neopterygii</taxon>
        <taxon>Teleostei</taxon>
        <taxon>Neoteleostei</taxon>
        <taxon>Acanthomorphata</taxon>
        <taxon>Ovalentaria</taxon>
        <taxon>Atherinomorphae</taxon>
        <taxon>Cyprinodontiformes</taxon>
        <taxon>Goodeidae</taxon>
        <taxon>Ilyodon</taxon>
    </lineage>
</organism>
<dbReference type="InterPro" id="IPR013783">
    <property type="entry name" value="Ig-like_fold"/>
</dbReference>
<keyword evidence="1" id="KW-0812">Transmembrane</keyword>
<evidence type="ECO:0000256" key="1">
    <source>
        <dbReference type="SAM" id="Phobius"/>
    </source>
</evidence>
<keyword evidence="1" id="KW-1133">Transmembrane helix</keyword>
<accession>A0ABV0VCA1</accession>
<evidence type="ECO:0000313" key="2">
    <source>
        <dbReference type="EMBL" id="MEQ2253747.1"/>
    </source>
</evidence>